<keyword evidence="5 7" id="KW-0131">Cell cycle</keyword>
<comment type="similarity">
    <text evidence="1 7">Belongs to the MurCDEF family. MurE subfamily.</text>
</comment>
<dbReference type="GO" id="GO:0008360">
    <property type="term" value="P:regulation of cell shape"/>
    <property type="evidence" value="ECO:0007669"/>
    <property type="project" value="UniProtKB-KW"/>
</dbReference>
<keyword evidence="7" id="KW-0963">Cytoplasm</keyword>
<feature type="binding site" evidence="7">
    <location>
        <position position="379"/>
    </location>
    <ligand>
        <name>meso-2,6-diaminopimelate</name>
        <dbReference type="ChEBI" id="CHEBI:57791"/>
    </ligand>
</feature>
<evidence type="ECO:0000256" key="4">
    <source>
        <dbReference type="ARBA" id="ARBA00022984"/>
    </source>
</evidence>
<keyword evidence="7" id="KW-0547">Nucleotide-binding</keyword>
<feature type="binding site" evidence="7">
    <location>
        <begin position="403"/>
        <end position="406"/>
    </location>
    <ligand>
        <name>meso-2,6-diaminopimelate</name>
        <dbReference type="ChEBI" id="CHEBI:57791"/>
    </ligand>
</feature>
<dbReference type="Gene3D" id="3.40.1190.10">
    <property type="entry name" value="Mur-like, catalytic domain"/>
    <property type="match status" value="1"/>
</dbReference>
<feature type="binding site" evidence="7">
    <location>
        <position position="192"/>
    </location>
    <ligand>
        <name>UDP-N-acetyl-alpha-D-muramoyl-L-alanyl-D-glutamate</name>
        <dbReference type="ChEBI" id="CHEBI:83900"/>
    </ligand>
</feature>
<dbReference type="Pfam" id="PF01225">
    <property type="entry name" value="Mur_ligase"/>
    <property type="match status" value="1"/>
</dbReference>
<gene>
    <name evidence="7" type="primary">murE</name>
    <name evidence="12" type="ORF">DMENIID0002_02850</name>
</gene>
<evidence type="ECO:0000256" key="5">
    <source>
        <dbReference type="ARBA" id="ARBA00023306"/>
    </source>
</evidence>
<proteinExistence type="inferred from homology"/>
<dbReference type="GO" id="GO:0071555">
    <property type="term" value="P:cell wall organization"/>
    <property type="evidence" value="ECO:0007669"/>
    <property type="project" value="UniProtKB-KW"/>
</dbReference>
<accession>A0AAT9G763</accession>
<dbReference type="InterPro" id="IPR013221">
    <property type="entry name" value="Mur_ligase_cen"/>
</dbReference>
<dbReference type="InterPro" id="IPR004101">
    <property type="entry name" value="Mur_ligase_C"/>
</dbReference>
<reference evidence="12" key="1">
    <citation type="submission" date="2024-01" db="EMBL/GenBank/DDBJ databases">
        <title>Sequencing the genomes of a sandfly, Sergentomyia squamirostris, and its two endosymbionts.</title>
        <authorList>
            <person name="Itokawa K."/>
            <person name="Sanjoba C."/>
        </authorList>
    </citation>
    <scope>NUCLEOTIDE SEQUENCE</scope>
    <source>
        <strain evidence="12">RiSSQ</strain>
    </source>
</reference>
<dbReference type="GO" id="GO:0000287">
    <property type="term" value="F:magnesium ion binding"/>
    <property type="evidence" value="ECO:0007669"/>
    <property type="project" value="UniProtKB-UniRule"/>
</dbReference>
<dbReference type="Gene3D" id="3.40.1390.10">
    <property type="entry name" value="MurE/MurF, N-terminal domain"/>
    <property type="match status" value="1"/>
</dbReference>
<dbReference type="Gene3D" id="3.90.190.20">
    <property type="entry name" value="Mur ligase, C-terminal domain"/>
    <property type="match status" value="1"/>
</dbReference>
<keyword evidence="7" id="KW-0067">ATP-binding</keyword>
<dbReference type="InterPro" id="IPR005761">
    <property type="entry name" value="UDP-N-AcMur-Glu-dNH2Pim_ligase"/>
</dbReference>
<dbReference type="AlphaFoldDB" id="A0AAT9G763"/>
<dbReference type="Pfam" id="PF02875">
    <property type="entry name" value="Mur_ligase_C"/>
    <property type="match status" value="1"/>
</dbReference>
<evidence type="ECO:0000256" key="7">
    <source>
        <dbReference type="HAMAP-Rule" id="MF_00208"/>
    </source>
</evidence>
<evidence type="ECO:0000256" key="2">
    <source>
        <dbReference type="ARBA" id="ARBA00022618"/>
    </source>
</evidence>
<feature type="domain" description="Mur ligase central" evidence="11">
    <location>
        <begin position="106"/>
        <end position="308"/>
    </location>
</feature>
<feature type="domain" description="Mur ligase C-terminal" evidence="10">
    <location>
        <begin position="331"/>
        <end position="457"/>
    </location>
</feature>
<evidence type="ECO:0000256" key="3">
    <source>
        <dbReference type="ARBA" id="ARBA00022960"/>
    </source>
</evidence>
<dbReference type="NCBIfam" id="NF001124">
    <property type="entry name" value="PRK00139.1-2"/>
    <property type="match status" value="1"/>
</dbReference>
<sequence>MQKLFDYLKITSQIEPKILCCDSRLVKSTSLFFAIKGASSDGNKFIDDVINKGVKFIVTDDAESLKNPNIIANGVHVTLVSDARVALSQAANILYPLLPQYMVAATGTNGKTSVVSYCRQLYTLLGVPSCSIGTIGVECSGGLDLTSIQEILDKSLTLTTPDPVTFRHILHKLAENGTKYLAFEASSHGLEQQRLCGIKVDAACFTSFSQDHLDYHKNMDNYLLAKLKLFTDNLSQTGVAVLNSEIGQLDYIKSYLQERNIKFLTVGMNGDLKIIDSTICTYNGQKYNFTTDIVGSFQATNLLIAVMMVHLTGFPFEQVISKLPQIKAVKGRLERVANSNIFIDYAHTPDALEKSLLELKKIKSNKGSLKVIFGCGGNRDSSKRPLMGEIAAKIADEVIITDDNPRDEDPKFIRQHIIQAIIAITNSFIEIKNRKIAIIETINNLQEDDILLIAGKGHENYQIIGNEKLPFSDFDIAKEALQSRKRF</sequence>
<dbReference type="HAMAP" id="MF_00208">
    <property type="entry name" value="MurE"/>
    <property type="match status" value="1"/>
</dbReference>
<feature type="binding site" evidence="7">
    <location>
        <begin position="107"/>
        <end position="113"/>
    </location>
    <ligand>
        <name>ATP</name>
        <dbReference type="ChEBI" id="CHEBI:30616"/>
    </ligand>
</feature>
<evidence type="ECO:0000259" key="11">
    <source>
        <dbReference type="Pfam" id="PF08245"/>
    </source>
</evidence>
<evidence type="ECO:0000259" key="10">
    <source>
        <dbReference type="Pfam" id="PF02875"/>
    </source>
</evidence>
<dbReference type="SUPFAM" id="SSF53244">
    <property type="entry name" value="MurD-like peptide ligases, peptide-binding domain"/>
    <property type="match status" value="1"/>
</dbReference>
<dbReference type="NCBIfam" id="TIGR01085">
    <property type="entry name" value="murE"/>
    <property type="match status" value="1"/>
</dbReference>
<keyword evidence="4 7" id="KW-0573">Peptidoglycan synthesis</keyword>
<feature type="binding site" evidence="7">
    <location>
        <begin position="159"/>
        <end position="160"/>
    </location>
    <ligand>
        <name>UDP-N-acetyl-alpha-D-muramoyl-L-alanyl-D-glutamate</name>
        <dbReference type="ChEBI" id="CHEBI:83900"/>
    </ligand>
</feature>
<comment type="caution">
    <text evidence="7">Lacks conserved residue(s) required for the propagation of feature annotation.</text>
</comment>
<dbReference type="SUPFAM" id="SSF63418">
    <property type="entry name" value="MurE/MurF N-terminal domain"/>
    <property type="match status" value="1"/>
</dbReference>
<comment type="subcellular location">
    <subcellularLocation>
        <location evidence="7 8">Cytoplasm</location>
    </subcellularLocation>
</comment>
<comment type="catalytic activity">
    <reaction evidence="7">
        <text>UDP-N-acetyl-alpha-D-muramoyl-L-alanyl-D-glutamate + meso-2,6-diaminopimelate + ATP = UDP-N-acetyl-alpha-D-muramoyl-L-alanyl-gamma-D-glutamyl-meso-2,6-diaminopimelate + ADP + phosphate + H(+)</text>
        <dbReference type="Rhea" id="RHEA:23676"/>
        <dbReference type="ChEBI" id="CHEBI:15378"/>
        <dbReference type="ChEBI" id="CHEBI:30616"/>
        <dbReference type="ChEBI" id="CHEBI:43474"/>
        <dbReference type="ChEBI" id="CHEBI:57791"/>
        <dbReference type="ChEBI" id="CHEBI:83900"/>
        <dbReference type="ChEBI" id="CHEBI:83905"/>
        <dbReference type="ChEBI" id="CHEBI:456216"/>
        <dbReference type="EC" id="6.3.2.13"/>
    </reaction>
</comment>
<dbReference type="EMBL" id="AP029170">
    <property type="protein sequence ID" value="BFD45639.1"/>
    <property type="molecule type" value="Genomic_DNA"/>
</dbReference>
<dbReference type="GO" id="GO:0008765">
    <property type="term" value="F:UDP-N-acetylmuramoylalanyl-D-glutamate-2,6-diaminopimelate ligase activity"/>
    <property type="evidence" value="ECO:0007669"/>
    <property type="project" value="UniProtKB-UniRule"/>
</dbReference>
<keyword evidence="2 7" id="KW-0132">Cell division</keyword>
<feature type="domain" description="Mur ligase N-terminal catalytic" evidence="9">
    <location>
        <begin position="18"/>
        <end position="92"/>
    </location>
</feature>
<feature type="modified residue" description="N6-carboxylysine" evidence="7">
    <location>
        <position position="226"/>
    </location>
</feature>
<dbReference type="GO" id="GO:0009252">
    <property type="term" value="P:peptidoglycan biosynthetic process"/>
    <property type="evidence" value="ECO:0007669"/>
    <property type="project" value="UniProtKB-UniRule"/>
</dbReference>
<dbReference type="InterPro" id="IPR036615">
    <property type="entry name" value="Mur_ligase_C_dom_sf"/>
</dbReference>
<feature type="binding site" evidence="7">
    <location>
        <position position="186"/>
    </location>
    <ligand>
        <name>UDP-N-acetyl-alpha-D-muramoyl-L-alanyl-D-glutamate</name>
        <dbReference type="ChEBI" id="CHEBI:83900"/>
    </ligand>
</feature>
<keyword evidence="6 7" id="KW-0961">Cell wall biogenesis/degradation</keyword>
<dbReference type="Pfam" id="PF08245">
    <property type="entry name" value="Mur_ligase_M"/>
    <property type="match status" value="1"/>
</dbReference>
<feature type="binding site" evidence="7">
    <location>
        <position position="459"/>
    </location>
    <ligand>
        <name>meso-2,6-diaminopimelate</name>
        <dbReference type="ChEBI" id="CHEBI:57791"/>
    </ligand>
</feature>
<dbReference type="GO" id="GO:0005737">
    <property type="term" value="C:cytoplasm"/>
    <property type="evidence" value="ECO:0007669"/>
    <property type="project" value="UniProtKB-SubCell"/>
</dbReference>
<keyword evidence="3 7" id="KW-0133">Cell shape</keyword>
<comment type="function">
    <text evidence="7">Catalyzes the addition of meso-diaminopimelic acid to the nucleotide precursor UDP-N-acetylmuramoyl-L-alanyl-D-glutamate (UMAG) in the biosynthesis of bacterial cell-wall peptidoglycan.</text>
</comment>
<comment type="cofactor">
    <cofactor evidence="7">
        <name>Mg(2+)</name>
        <dbReference type="ChEBI" id="CHEBI:18420"/>
    </cofactor>
</comment>
<keyword evidence="7 12" id="KW-0436">Ligase</keyword>
<comment type="PTM">
    <text evidence="7">Carboxylation is probably crucial for Mg(2+) binding and, consequently, for the gamma-phosphate positioning of ATP.</text>
</comment>
<dbReference type="InterPro" id="IPR036565">
    <property type="entry name" value="Mur-like_cat_sf"/>
</dbReference>
<evidence type="ECO:0000256" key="6">
    <source>
        <dbReference type="ARBA" id="ARBA00023316"/>
    </source>
</evidence>
<feature type="binding site" evidence="7">
    <location>
        <position position="194"/>
    </location>
    <ligand>
        <name>UDP-N-acetyl-alpha-D-muramoyl-L-alanyl-D-glutamate</name>
        <dbReference type="ChEBI" id="CHEBI:83900"/>
    </ligand>
</feature>
<dbReference type="SUPFAM" id="SSF53623">
    <property type="entry name" value="MurD-like peptide ligases, catalytic domain"/>
    <property type="match status" value="1"/>
</dbReference>
<dbReference type="InterPro" id="IPR035911">
    <property type="entry name" value="MurE/MurF_N"/>
</dbReference>
<evidence type="ECO:0000256" key="8">
    <source>
        <dbReference type="RuleBase" id="RU004135"/>
    </source>
</evidence>
<dbReference type="EC" id="6.3.2.13" evidence="7"/>
<evidence type="ECO:0000256" key="1">
    <source>
        <dbReference type="ARBA" id="ARBA00005898"/>
    </source>
</evidence>
<feature type="binding site" evidence="7">
    <location>
        <position position="23"/>
    </location>
    <ligand>
        <name>UDP-N-acetyl-alpha-D-muramoyl-L-alanyl-D-glutamate</name>
        <dbReference type="ChEBI" id="CHEBI:83900"/>
    </ligand>
</feature>
<evidence type="ECO:0000259" key="9">
    <source>
        <dbReference type="Pfam" id="PF01225"/>
    </source>
</evidence>
<dbReference type="GO" id="GO:0005524">
    <property type="term" value="F:ATP binding"/>
    <property type="evidence" value="ECO:0007669"/>
    <property type="project" value="UniProtKB-UniRule"/>
</dbReference>
<dbReference type="GO" id="GO:0051301">
    <property type="term" value="P:cell division"/>
    <property type="evidence" value="ECO:0007669"/>
    <property type="project" value="UniProtKB-KW"/>
</dbReference>
<dbReference type="NCBIfam" id="NF001126">
    <property type="entry name" value="PRK00139.1-4"/>
    <property type="match status" value="1"/>
</dbReference>
<feature type="binding site" evidence="7">
    <location>
        <position position="455"/>
    </location>
    <ligand>
        <name>meso-2,6-diaminopimelate</name>
        <dbReference type="ChEBI" id="CHEBI:57791"/>
    </ligand>
</feature>
<evidence type="ECO:0000313" key="12">
    <source>
        <dbReference type="EMBL" id="BFD45639.1"/>
    </source>
</evidence>
<keyword evidence="7" id="KW-0460">Magnesium</keyword>
<dbReference type="PANTHER" id="PTHR23135:SF4">
    <property type="entry name" value="UDP-N-ACETYLMURAMOYL-L-ALANYL-D-GLUTAMATE--2,6-DIAMINOPIMELATE LIGASE MURE HOMOLOG, CHLOROPLASTIC"/>
    <property type="match status" value="1"/>
</dbReference>
<dbReference type="PANTHER" id="PTHR23135">
    <property type="entry name" value="MUR LIGASE FAMILY MEMBER"/>
    <property type="match status" value="1"/>
</dbReference>
<name>A0AAT9G763_9RICK</name>
<feature type="short sequence motif" description="Meso-diaminopimelate recognition motif" evidence="7">
    <location>
        <begin position="403"/>
        <end position="406"/>
    </location>
</feature>
<protein>
    <recommendedName>
        <fullName evidence="7">UDP-N-acetylmuramoyl-L-alanyl-D-glutamate--2,6-diaminopimelate ligase</fullName>
        <ecNumber evidence="7">6.3.2.13</ecNumber>
    </recommendedName>
    <alternativeName>
        <fullName evidence="7">Meso-A2pm-adding enzyme</fullName>
    </alternativeName>
    <alternativeName>
        <fullName evidence="7">Meso-diaminopimelate-adding enzyme</fullName>
    </alternativeName>
    <alternativeName>
        <fullName evidence="7">UDP-MurNAc-L-Ala-D-Glu:meso-diaminopimelate ligase</fullName>
    </alternativeName>
    <alternativeName>
        <fullName evidence="7">UDP-MurNAc-tripeptide synthetase</fullName>
    </alternativeName>
    <alternativeName>
        <fullName evidence="7">UDP-N-acetylmuramyl-tripeptide synthetase</fullName>
    </alternativeName>
</protein>
<organism evidence="12">
    <name type="scientific">Candidatus Tisiphia endosymbiont of Sergentomyia squamirostris</name>
    <dbReference type="NCBI Taxonomy" id="3113639"/>
    <lineage>
        <taxon>Bacteria</taxon>
        <taxon>Pseudomonadati</taxon>
        <taxon>Pseudomonadota</taxon>
        <taxon>Alphaproteobacteria</taxon>
        <taxon>Rickettsiales</taxon>
        <taxon>Rickettsiaceae</taxon>
        <taxon>Rickettsieae</taxon>
        <taxon>Candidatus Tisiphia</taxon>
    </lineage>
</organism>
<comment type="pathway">
    <text evidence="7 8">Cell wall biogenesis; peptidoglycan biosynthesis.</text>
</comment>
<dbReference type="InterPro" id="IPR000713">
    <property type="entry name" value="Mur_ligase_N"/>
</dbReference>